<dbReference type="AlphaFoldDB" id="A0A9N9KCQ9"/>
<evidence type="ECO:0000313" key="2">
    <source>
        <dbReference type="Proteomes" id="UP000789396"/>
    </source>
</evidence>
<keyword evidence="2" id="KW-1185">Reference proteome</keyword>
<dbReference type="EMBL" id="CAJVPZ010103696">
    <property type="protein sequence ID" value="CAG8823403.1"/>
    <property type="molecule type" value="Genomic_DNA"/>
</dbReference>
<feature type="non-terminal residue" evidence="1">
    <location>
        <position position="64"/>
    </location>
</feature>
<accession>A0A9N9KCQ9</accession>
<comment type="caution">
    <text evidence="1">The sequence shown here is derived from an EMBL/GenBank/DDBJ whole genome shotgun (WGS) entry which is preliminary data.</text>
</comment>
<dbReference type="Proteomes" id="UP000789396">
    <property type="component" value="Unassembled WGS sequence"/>
</dbReference>
<reference evidence="1" key="1">
    <citation type="submission" date="2021-06" db="EMBL/GenBank/DDBJ databases">
        <authorList>
            <person name="Kallberg Y."/>
            <person name="Tangrot J."/>
            <person name="Rosling A."/>
        </authorList>
    </citation>
    <scope>NUCLEOTIDE SEQUENCE</scope>
    <source>
        <strain evidence="1">IN212</strain>
    </source>
</reference>
<proteinExistence type="predicted"/>
<evidence type="ECO:0000313" key="1">
    <source>
        <dbReference type="EMBL" id="CAG8823403.1"/>
    </source>
</evidence>
<organism evidence="1 2">
    <name type="scientific">Racocetra fulgida</name>
    <dbReference type="NCBI Taxonomy" id="60492"/>
    <lineage>
        <taxon>Eukaryota</taxon>
        <taxon>Fungi</taxon>
        <taxon>Fungi incertae sedis</taxon>
        <taxon>Mucoromycota</taxon>
        <taxon>Glomeromycotina</taxon>
        <taxon>Glomeromycetes</taxon>
        <taxon>Diversisporales</taxon>
        <taxon>Gigasporaceae</taxon>
        <taxon>Racocetra</taxon>
    </lineage>
</organism>
<dbReference type="OrthoDB" id="2440640at2759"/>
<protein>
    <submittedName>
        <fullName evidence="1">15412_t:CDS:1</fullName>
    </submittedName>
</protein>
<sequence length="64" mass="7113">EQIIEARSNLYDQELTTLINNIKSGLEKAQDGFLKWMGCWIHLSLTICLLGGSNGPDFAQSVCQ</sequence>
<feature type="non-terminal residue" evidence="1">
    <location>
        <position position="1"/>
    </location>
</feature>
<gene>
    <name evidence="1" type="ORF">RFULGI_LOCUS19843</name>
</gene>
<name>A0A9N9KCQ9_9GLOM</name>